<keyword evidence="1" id="KW-1133">Transmembrane helix</keyword>
<dbReference type="InterPro" id="IPR021762">
    <property type="entry name" value="DUF3325"/>
</dbReference>
<evidence type="ECO:0000313" key="2">
    <source>
        <dbReference type="EMBL" id="MYM35892.1"/>
    </source>
</evidence>
<gene>
    <name evidence="2" type="ORF">GTP38_16270</name>
</gene>
<sequence length="121" mass="12566">MNYATIAYAIMVLTAQGLCFAGMSALSLAIDRHHRQVYGDDASTRKRCLLRAVGSLLLALAIVPCVLLWGAGAGFVAWIGMLTIGALLAAGLLPYWPRRIAPLATATGALSLAGLAGLVLT</sequence>
<dbReference type="Pfam" id="PF11804">
    <property type="entry name" value="DUF3325"/>
    <property type="match status" value="1"/>
</dbReference>
<proteinExistence type="predicted"/>
<evidence type="ECO:0000256" key="1">
    <source>
        <dbReference type="SAM" id="Phobius"/>
    </source>
</evidence>
<reference evidence="2 3" key="1">
    <citation type="submission" date="2019-12" db="EMBL/GenBank/DDBJ databases">
        <title>Novel species isolated from a subtropical stream in China.</title>
        <authorList>
            <person name="Lu H."/>
        </authorList>
    </citation>
    <scope>NUCLEOTIDE SEQUENCE [LARGE SCALE GENOMIC DNA]</scope>
    <source>
        <strain evidence="2 3">FT94W</strain>
    </source>
</reference>
<keyword evidence="1" id="KW-0472">Membrane</keyword>
<organism evidence="2 3">
    <name type="scientific">Duganella lactea</name>
    <dbReference type="NCBI Taxonomy" id="2692173"/>
    <lineage>
        <taxon>Bacteria</taxon>
        <taxon>Pseudomonadati</taxon>
        <taxon>Pseudomonadota</taxon>
        <taxon>Betaproteobacteria</taxon>
        <taxon>Burkholderiales</taxon>
        <taxon>Oxalobacteraceae</taxon>
        <taxon>Telluria group</taxon>
        <taxon>Duganella</taxon>
    </lineage>
</organism>
<feature type="transmembrane region" description="Helical" evidence="1">
    <location>
        <begin position="75"/>
        <end position="93"/>
    </location>
</feature>
<feature type="transmembrane region" description="Helical" evidence="1">
    <location>
        <begin position="6"/>
        <end position="28"/>
    </location>
</feature>
<keyword evidence="1" id="KW-0812">Transmembrane</keyword>
<dbReference type="Proteomes" id="UP000449678">
    <property type="component" value="Unassembled WGS sequence"/>
</dbReference>
<evidence type="ECO:0000313" key="3">
    <source>
        <dbReference type="Proteomes" id="UP000449678"/>
    </source>
</evidence>
<feature type="transmembrane region" description="Helical" evidence="1">
    <location>
        <begin position="100"/>
        <end position="120"/>
    </location>
</feature>
<accession>A0ABW9VAJ8</accession>
<feature type="transmembrane region" description="Helical" evidence="1">
    <location>
        <begin position="49"/>
        <end position="69"/>
    </location>
</feature>
<dbReference type="EMBL" id="WWCO01000010">
    <property type="protein sequence ID" value="MYM35892.1"/>
    <property type="molecule type" value="Genomic_DNA"/>
</dbReference>
<name>A0ABW9VAJ8_9BURK</name>
<comment type="caution">
    <text evidence="2">The sequence shown here is derived from an EMBL/GenBank/DDBJ whole genome shotgun (WGS) entry which is preliminary data.</text>
</comment>
<protein>
    <submittedName>
        <fullName evidence="2">DUF3325 family protein</fullName>
    </submittedName>
</protein>
<keyword evidence="3" id="KW-1185">Reference proteome</keyword>
<dbReference type="RefSeq" id="WP_160991258.1">
    <property type="nucleotide sequence ID" value="NZ_WWCO01000010.1"/>
</dbReference>